<feature type="chain" id="PRO_5022743763" evidence="1">
    <location>
        <begin position="17"/>
        <end position="829"/>
    </location>
</feature>
<sequence>MFKKWMLVSWSVFALAGCLTDETPEETPAQAEPVVCSGPKCDGLSDKFRDAFDDMKNVDLGDLTVLGAGLADDALNDQLQDIPYSNIQLSNTALYGTGRTLLGQTVIHELSELRAGLTERFGESALASHVVGLRQAQSAERDVLWAESHFQIGPALRPNWGIDAGDGVVGNVGFDASAAIETVVIAPYDDANDALVDNPLEALRAARGWVLPRSLADVQSMAPGESLSMRANGALGLNLGVGVPFLLGTIADAVVLNARLSLGARVGLSGKLDVQLIRGESDIAWVDVGLDEQAIRAFSVALTSGWGVAGLPAANLDLGIKDLNVTKIAEKALQKQLNTHLNASLSATTSSSSQRLTVARFRFNTQTATPEVEQALAQAMRGDIRLAQALSIRPGSGVVQELDFTKDSRSESNYVGFRFLGMEFYRANGYNTGTIHIEADGDNQTILFSELEEKSGLFFTDRAWEYRNLVSIKSTGGQVTEALVNARITLREGDSFLERDQMLDHVDPFLGYVVGFDPIWSGVGAEADALAHYVDNYCPRPNNSTITDRDYRECLAGLPENADVLAERANVERAAEAALAGPLAQGFSDANSAREIAQELLNFKVESSFRNDRPDVAFFGPKGKMVTQIRLSHDAMHEMMTIGKHQEFRARLEEVLRLMAVERVADAERRQDKADDFIERRSGRLDELAQIYALATVEWADLEDIAAVSLNNQTVGNEGHMVLVDTRNRNAIDVASVAEYKGRVVERMIPALIDKAESGILYDLDEPEGFVIAYALLWLVDPSGVEVMANYMFDQDEDNAFPDLTVYGRGSAKMIDAGQFDLEQIIGAR</sequence>
<dbReference type="Proteomes" id="UP000321595">
    <property type="component" value="Chromosome"/>
</dbReference>
<dbReference type="PROSITE" id="PS51257">
    <property type="entry name" value="PROKAR_LIPOPROTEIN"/>
    <property type="match status" value="1"/>
</dbReference>
<reference evidence="2 3" key="1">
    <citation type="submission" date="2019-08" db="EMBL/GenBank/DDBJ databases">
        <authorList>
            <person name="Liang Q."/>
        </authorList>
    </citation>
    <scope>NUCLEOTIDE SEQUENCE [LARGE SCALE GENOMIC DNA]</scope>
    <source>
        <strain evidence="2 3">V1718</strain>
    </source>
</reference>
<proteinExistence type="predicted"/>
<keyword evidence="3" id="KW-1185">Reference proteome</keyword>
<name>A0A5B8XQV1_9DELT</name>
<evidence type="ECO:0000313" key="2">
    <source>
        <dbReference type="EMBL" id="QED28282.1"/>
    </source>
</evidence>
<organism evidence="2 3">
    <name type="scientific">Microvenator marinus</name>
    <dbReference type="NCBI Taxonomy" id="2600177"/>
    <lineage>
        <taxon>Bacteria</taxon>
        <taxon>Deltaproteobacteria</taxon>
        <taxon>Bradymonadales</taxon>
        <taxon>Microvenatoraceae</taxon>
        <taxon>Microvenator</taxon>
    </lineage>
</organism>
<dbReference type="EMBL" id="CP042467">
    <property type="protein sequence ID" value="QED28282.1"/>
    <property type="molecule type" value="Genomic_DNA"/>
</dbReference>
<accession>A0A5B8XQV1</accession>
<dbReference type="KEGG" id="bbae:FRD01_13795"/>
<keyword evidence="1" id="KW-0732">Signal</keyword>
<gene>
    <name evidence="2" type="ORF">FRD01_13795</name>
</gene>
<protein>
    <submittedName>
        <fullName evidence="2">Uncharacterized protein</fullName>
    </submittedName>
</protein>
<dbReference type="OrthoDB" id="9958435at2"/>
<evidence type="ECO:0000313" key="3">
    <source>
        <dbReference type="Proteomes" id="UP000321595"/>
    </source>
</evidence>
<dbReference type="AlphaFoldDB" id="A0A5B8XQV1"/>
<dbReference type="RefSeq" id="WP_146960569.1">
    <property type="nucleotide sequence ID" value="NZ_CP042467.1"/>
</dbReference>
<feature type="signal peptide" evidence="1">
    <location>
        <begin position="1"/>
        <end position="16"/>
    </location>
</feature>
<evidence type="ECO:0000256" key="1">
    <source>
        <dbReference type="SAM" id="SignalP"/>
    </source>
</evidence>